<evidence type="ECO:0000313" key="5">
    <source>
        <dbReference type="Proteomes" id="UP001642487"/>
    </source>
</evidence>
<evidence type="ECO:0000313" key="4">
    <source>
        <dbReference type="EMBL" id="CAK9316550.1"/>
    </source>
</evidence>
<dbReference type="SUPFAM" id="SSF52058">
    <property type="entry name" value="L domain-like"/>
    <property type="match status" value="1"/>
</dbReference>
<accession>A0ABP0YCH4</accession>
<evidence type="ECO:0008006" key="6">
    <source>
        <dbReference type="Google" id="ProtNLM"/>
    </source>
</evidence>
<proteinExistence type="inferred from homology"/>
<dbReference type="InterPro" id="IPR001611">
    <property type="entry name" value="Leu-rich_rpt"/>
</dbReference>
<dbReference type="SMART" id="SM00369">
    <property type="entry name" value="LRR_TYP"/>
    <property type="match status" value="7"/>
</dbReference>
<dbReference type="Pfam" id="PF13855">
    <property type="entry name" value="LRR_8"/>
    <property type="match status" value="3"/>
</dbReference>
<dbReference type="EMBL" id="OZ021737">
    <property type="protein sequence ID" value="CAK9316550.1"/>
    <property type="molecule type" value="Genomic_DNA"/>
</dbReference>
<gene>
    <name evidence="4" type="ORF">CITCOLO1_LOCUS8414</name>
</gene>
<evidence type="ECO:0000256" key="1">
    <source>
        <dbReference type="ARBA" id="ARBA00022614"/>
    </source>
</evidence>
<reference evidence="4 5" key="1">
    <citation type="submission" date="2024-03" db="EMBL/GenBank/DDBJ databases">
        <authorList>
            <person name="Gkanogiannis A."/>
            <person name="Becerra Lopez-Lavalle L."/>
        </authorList>
    </citation>
    <scope>NUCLEOTIDE SEQUENCE [LARGE SCALE GENOMIC DNA]</scope>
</reference>
<dbReference type="PANTHER" id="PTHR48051">
    <property type="match status" value="1"/>
</dbReference>
<protein>
    <recommendedName>
        <fullName evidence="6">Plant intracellular Ras-group-related LRR protein 3</fullName>
    </recommendedName>
</protein>
<dbReference type="SMART" id="SM00364">
    <property type="entry name" value="LRR_BAC"/>
    <property type="match status" value="6"/>
</dbReference>
<keyword evidence="5" id="KW-1185">Reference proteome</keyword>
<dbReference type="InterPro" id="IPR003591">
    <property type="entry name" value="Leu-rich_rpt_typical-subtyp"/>
</dbReference>
<organism evidence="4 5">
    <name type="scientific">Citrullus colocynthis</name>
    <name type="common">colocynth</name>
    <dbReference type="NCBI Taxonomy" id="252529"/>
    <lineage>
        <taxon>Eukaryota</taxon>
        <taxon>Viridiplantae</taxon>
        <taxon>Streptophyta</taxon>
        <taxon>Embryophyta</taxon>
        <taxon>Tracheophyta</taxon>
        <taxon>Spermatophyta</taxon>
        <taxon>Magnoliopsida</taxon>
        <taxon>eudicotyledons</taxon>
        <taxon>Gunneridae</taxon>
        <taxon>Pentapetalae</taxon>
        <taxon>rosids</taxon>
        <taxon>fabids</taxon>
        <taxon>Cucurbitales</taxon>
        <taxon>Cucurbitaceae</taxon>
        <taxon>Benincaseae</taxon>
        <taxon>Citrullus</taxon>
    </lineage>
</organism>
<evidence type="ECO:0000256" key="2">
    <source>
        <dbReference type="ARBA" id="ARBA00022737"/>
    </source>
</evidence>
<dbReference type="Gene3D" id="3.80.10.10">
    <property type="entry name" value="Ribonuclease Inhibitor"/>
    <property type="match status" value="3"/>
</dbReference>
<dbReference type="Proteomes" id="UP001642487">
    <property type="component" value="Chromosome 3"/>
</dbReference>
<dbReference type="InterPro" id="IPR032675">
    <property type="entry name" value="LRR_dom_sf"/>
</dbReference>
<keyword evidence="1" id="KW-0433">Leucine-rich repeat</keyword>
<dbReference type="PANTHER" id="PTHR48051:SF54">
    <property type="entry name" value="LEUCINE-RICH REPEAT-CONTAINING PROTEIN"/>
    <property type="match status" value="1"/>
</dbReference>
<comment type="similarity">
    <text evidence="3">Belongs to the SHOC2 family.</text>
</comment>
<name>A0ABP0YCH4_9ROSI</name>
<dbReference type="InterPro" id="IPR050216">
    <property type="entry name" value="LRR_domain-containing"/>
</dbReference>
<keyword evidence="2" id="KW-0677">Repeat</keyword>
<dbReference type="PROSITE" id="PS51450">
    <property type="entry name" value="LRR"/>
    <property type="match status" value="3"/>
</dbReference>
<evidence type="ECO:0000256" key="3">
    <source>
        <dbReference type="ARBA" id="ARBA00023786"/>
    </source>
</evidence>
<sequence length="498" mass="55801">MESETDSILERFPILYYVLSQLDPISGKSNPQLPLETKESAVLTQLSHVNKPKVLASIIQAIPDNLTQTLSALISLGPRPDPSAIGAARERIIEIQSRLHKNLREIEAQGIGAEDRVAREKKLRKAAEKETQIYKAVDRLVEMHEAYEKQLSAAQDRVVEVYESAVAELDKETDLEVNEEVIRILKEAESGVVGKVDLFGQHIRFLPEEFGKLRRLIELNLSHNQLEVLPDSIAGLQKLQRLDISSNLLESLPDSIGLLVNLKVVIVSGNKLKMLPETITGCSSLVELDASFNNLQGLPINIGYGLVNLERLSIQLNKICYLPTSICQLRSLRYFDAHFNQLHALPPAIGRLTSLEVLNLSGNFNNLTEIPESIGDLCNLRELDLSDNQIRALPDRFGRLEKLLRLNMDQNPLVVPPMAIVEKGAQAVKDFMDMRWADLVAEKQKTMHEANMPEDQSGWFSWGSSMLTNATSGVVQTIFEYTGGRNENSKDPWLYQQL</sequence>